<dbReference type="InterPro" id="IPR011067">
    <property type="entry name" value="Plasmid_toxin/cell-grow_inhib"/>
</dbReference>
<dbReference type="SUPFAM" id="SSF50118">
    <property type="entry name" value="Cell growth inhibitor/plasmid maintenance toxic component"/>
    <property type="match status" value="1"/>
</dbReference>
<keyword evidence="2" id="KW-1185">Reference proteome</keyword>
<evidence type="ECO:0000313" key="1">
    <source>
        <dbReference type="EMBL" id="MBD7971280.1"/>
    </source>
</evidence>
<evidence type="ECO:0000313" key="2">
    <source>
        <dbReference type="Proteomes" id="UP000608071"/>
    </source>
</evidence>
<gene>
    <name evidence="1" type="ORF">H9647_24760</name>
</gene>
<sequence length="124" mass="14220">MTKIKDNPTPKGIMENKLKDLQTTIEEMDEKRGSLFIRWLDQRNRYLQRELTFDPAKLKRYRRGEVVHIHLGFNTGSEHGGPHWAVVLDDNRRSSPTAVILPLGSLSKGKPSTVSRIRLEQSAN</sequence>
<proteinExistence type="predicted"/>
<dbReference type="RefSeq" id="WP_191805039.1">
    <property type="nucleotide sequence ID" value="NZ_JACSQL010000026.1"/>
</dbReference>
<dbReference type="Proteomes" id="UP000608071">
    <property type="component" value="Unassembled WGS sequence"/>
</dbReference>
<dbReference type="EMBL" id="JACSQL010000026">
    <property type="protein sequence ID" value="MBD7971280.1"/>
    <property type="molecule type" value="Genomic_DNA"/>
</dbReference>
<protein>
    <submittedName>
        <fullName evidence="1">Uncharacterized protein</fullName>
    </submittedName>
</protein>
<comment type="caution">
    <text evidence="1">The sequence shown here is derived from an EMBL/GenBank/DDBJ whole genome shotgun (WGS) entry which is preliminary data.</text>
</comment>
<dbReference type="Gene3D" id="2.30.30.110">
    <property type="match status" value="1"/>
</dbReference>
<organism evidence="1 2">
    <name type="scientific">Paenibacillus gallinarum</name>
    <dbReference type="NCBI Taxonomy" id="2762232"/>
    <lineage>
        <taxon>Bacteria</taxon>
        <taxon>Bacillati</taxon>
        <taxon>Bacillota</taxon>
        <taxon>Bacilli</taxon>
        <taxon>Bacillales</taxon>
        <taxon>Paenibacillaceae</taxon>
        <taxon>Paenibacillus</taxon>
    </lineage>
</organism>
<name>A0ABR8T6Q7_9BACL</name>
<accession>A0ABR8T6Q7</accession>
<reference evidence="1 2" key="1">
    <citation type="submission" date="2020-08" db="EMBL/GenBank/DDBJ databases">
        <title>A Genomic Blueprint of the Chicken Gut Microbiome.</title>
        <authorList>
            <person name="Gilroy R."/>
            <person name="Ravi A."/>
            <person name="Getino M."/>
            <person name="Pursley I."/>
            <person name="Horton D.L."/>
            <person name="Alikhan N.-F."/>
            <person name="Baker D."/>
            <person name="Gharbi K."/>
            <person name="Hall N."/>
            <person name="Watson M."/>
            <person name="Adriaenssens E.M."/>
            <person name="Foster-Nyarko E."/>
            <person name="Jarju S."/>
            <person name="Secka A."/>
            <person name="Antonio M."/>
            <person name="Oren A."/>
            <person name="Chaudhuri R."/>
            <person name="La Ragione R.M."/>
            <person name="Hildebrand F."/>
            <person name="Pallen M.J."/>
        </authorList>
    </citation>
    <scope>NUCLEOTIDE SEQUENCE [LARGE SCALE GENOMIC DNA]</scope>
    <source>
        <strain evidence="1 2">Sa2BVA9</strain>
    </source>
</reference>